<accession>B0X196</accession>
<gene>
    <name evidence="3" type="primary">6046186</name>
    <name evidence="2" type="ORF">CpipJ_CPIJ013345</name>
</gene>
<dbReference type="VEuPathDB" id="VectorBase:CPIJ013345"/>
<dbReference type="EMBL" id="DS232256">
    <property type="protein sequence ID" value="EDS38545.1"/>
    <property type="molecule type" value="Genomic_DNA"/>
</dbReference>
<name>B0X196_CULQU</name>
<evidence type="ECO:0000313" key="4">
    <source>
        <dbReference type="Proteomes" id="UP000002320"/>
    </source>
</evidence>
<dbReference type="HOGENOM" id="CLU_511179_0_0_1"/>
<dbReference type="STRING" id="7176.B0X196"/>
<evidence type="ECO:0000313" key="2">
    <source>
        <dbReference type="EMBL" id="EDS38545.1"/>
    </source>
</evidence>
<dbReference type="Proteomes" id="UP000002320">
    <property type="component" value="Unassembled WGS sequence"/>
</dbReference>
<dbReference type="KEGG" id="cqu:CpipJ_CPIJ013345"/>
<dbReference type="eggNOG" id="KOG0468">
    <property type="taxonomic scope" value="Eukaryota"/>
</dbReference>
<feature type="region of interest" description="Disordered" evidence="1">
    <location>
        <begin position="342"/>
        <end position="379"/>
    </location>
</feature>
<protein>
    <submittedName>
        <fullName evidence="2 3">Target of rapamycin</fullName>
    </submittedName>
</protein>
<organism>
    <name type="scientific">Culex quinquefasciatus</name>
    <name type="common">Southern house mosquito</name>
    <name type="synonym">Culex pungens</name>
    <dbReference type="NCBI Taxonomy" id="7176"/>
    <lineage>
        <taxon>Eukaryota</taxon>
        <taxon>Metazoa</taxon>
        <taxon>Ecdysozoa</taxon>
        <taxon>Arthropoda</taxon>
        <taxon>Hexapoda</taxon>
        <taxon>Insecta</taxon>
        <taxon>Pterygota</taxon>
        <taxon>Neoptera</taxon>
        <taxon>Endopterygota</taxon>
        <taxon>Diptera</taxon>
        <taxon>Nematocera</taxon>
        <taxon>Culicoidea</taxon>
        <taxon>Culicidae</taxon>
        <taxon>Culicinae</taxon>
        <taxon>Culicini</taxon>
        <taxon>Culex</taxon>
        <taxon>Culex</taxon>
    </lineage>
</organism>
<proteinExistence type="predicted"/>
<evidence type="ECO:0000256" key="1">
    <source>
        <dbReference type="SAM" id="MobiDB-lite"/>
    </source>
</evidence>
<reference evidence="3" key="2">
    <citation type="submission" date="2021-02" db="UniProtKB">
        <authorList>
            <consortium name="EnsemblMetazoa"/>
        </authorList>
    </citation>
    <scope>IDENTIFICATION</scope>
    <source>
        <strain evidence="3">JHB</strain>
    </source>
</reference>
<dbReference type="AlphaFoldDB" id="B0X196"/>
<feature type="region of interest" description="Disordered" evidence="1">
    <location>
        <begin position="394"/>
        <end position="424"/>
    </location>
</feature>
<dbReference type="InParanoid" id="B0X196"/>
<keyword evidence="4" id="KW-1185">Reference proteome</keyword>
<sequence length="533" mass="59699">MCPEKERYMMDFLLQVAMYEAIQRLRCLLNLNDNTFLNFGDSIRLMQNGSPKGRRARHMDIIVQVAENSVPARACLRPSGTQTSLRRWLSYRRRLPLERASWQWAAEKFYEEFLLMYEYTTVARCMAVKKRRKGRSTGRASQFTTASTSWRRRRVTCSIWNSQRRPEVCVQVNCSSKIGGKSIRYSTYVAQDRGGATAMMRREKTSMTLALTSEDTADGPPTSELYDPKVGGRQHIIDREQHELNDQIVVDGMDCLENIFVQQALKQLKERREKVASKKIAEPSSEPVAPLVEQAETITESPEPTLTADVEQPLPTAFTSSTTAISTASSTNAFEPLATPSLLHVTGSKMPTAPSAERRRRSHSISTVDAEEELLESARSPEFRNDLSLAIEEAPGSNAECKASSGTRAKDHPAKNPSGTLSSNPAVIAQGPLHRGDGQIIPTTCRIAYSVFVMATPRLMEPYFFVEMQAPAYSVSFVYPVLAGDRFVRCLSPLADRPRRSARQEHRHPAAGKCHSLVLVHPQSLEPLHQVLR</sequence>
<dbReference type="EnsemblMetazoa" id="CPIJ013345-RA">
    <property type="protein sequence ID" value="CPIJ013345-PA"/>
    <property type="gene ID" value="CPIJ013345"/>
</dbReference>
<dbReference type="OrthoDB" id="10064108at2759"/>
<dbReference type="VEuPathDB" id="VectorBase:CQUJHB013497"/>
<evidence type="ECO:0000313" key="3">
    <source>
        <dbReference type="EnsemblMetazoa" id="CPIJ013345-PA"/>
    </source>
</evidence>
<reference evidence="2" key="1">
    <citation type="submission" date="2007-03" db="EMBL/GenBank/DDBJ databases">
        <title>Annotation of Culex pipiens quinquefasciatus.</title>
        <authorList>
            <consortium name="The Broad Institute Genome Sequencing Platform"/>
            <person name="Atkinson P.W."/>
            <person name="Hemingway J."/>
            <person name="Christensen B.M."/>
            <person name="Higgs S."/>
            <person name="Kodira C."/>
            <person name="Hannick L."/>
            <person name="Megy K."/>
            <person name="O'Leary S."/>
            <person name="Pearson M."/>
            <person name="Haas B.J."/>
            <person name="Mauceli E."/>
            <person name="Wortman J.R."/>
            <person name="Lee N.H."/>
            <person name="Guigo R."/>
            <person name="Stanke M."/>
            <person name="Alvarado L."/>
            <person name="Amedeo P."/>
            <person name="Antoine C.H."/>
            <person name="Arensburger P."/>
            <person name="Bidwell S.L."/>
            <person name="Crawford M."/>
            <person name="Camaro F."/>
            <person name="Devon K."/>
            <person name="Engels R."/>
            <person name="Hammond M."/>
            <person name="Howarth C."/>
            <person name="Koehrsen M."/>
            <person name="Lawson D."/>
            <person name="Montgomery P."/>
            <person name="Nene V."/>
            <person name="Nusbaum C."/>
            <person name="Puiu D."/>
            <person name="Romero-Severson J."/>
            <person name="Severson D.W."/>
            <person name="Shumway M."/>
            <person name="Sisk P."/>
            <person name="Stolte C."/>
            <person name="Zeng Q."/>
            <person name="Eisenstadt E."/>
            <person name="Fraser-Liggett C."/>
            <person name="Strausberg R."/>
            <person name="Galagan J."/>
            <person name="Birren B."/>
            <person name="Collins F.H."/>
        </authorList>
    </citation>
    <scope>NUCLEOTIDE SEQUENCE [LARGE SCALE GENOMIC DNA]</scope>
    <source>
        <strain evidence="2">JHB</strain>
    </source>
</reference>